<evidence type="ECO:0000256" key="3">
    <source>
        <dbReference type="SAM" id="SignalP"/>
    </source>
</evidence>
<evidence type="ECO:0000256" key="1">
    <source>
        <dbReference type="SAM" id="Coils"/>
    </source>
</evidence>
<sequence length="780" mass="87569">MVPYAVLLLFLGTNFLHLTLCHPAREEIKLPNVNDSSPLEINHNLNNKKVFGRTVSNFERSISYLDKTVREVESLINANSTLPRLTRGEILEIIENITKSDLLEAQQKLNNKSKERDQKAVMLVMPYTPGKSDEGEMQELFTKPPVTKIIGESVKVSEPRVKPTHKRRRRPTSQTTKGPQGAFYGEVFPEPLLDREIITKKPILKEEFSKPSIVTYLSTSTTTKEPEPEITTYRPIQELFPEKTKYIKGSPFTTTSKPLTISTEISVVINNSPRTEQPNYPKRRRRPSKHPQRYPNHKYPDEKESTTLKINEGLQIVESPKLETATTAKQTSFSFATVPPARPSKPHRFTTAKPFLSEVNLPDDLKSTFEDLDLHDSLNTHPLVYESEQSYAKPPPLNDNVKDILASIGVLPSTTTTTILPGISNVADTLSPDMKELLMSFGLLPDPNVKDNPESVKEEPIGVPTAEIRPESYVQFKPLPESGVARSEMEELLEQFGLGKRTKGLRRQKAVSTEKPPKILSDVPVIDEDILPDYVRGVASDLGLKTRNGKKIRTAAFEKTMEKNKVETPSTEKPSTERSSTKKPSTEKDHVMDPLETSYATQDELEKLNQLLDIIKELERLNGTATEEDLKKIDIKNLKDLVGSLNKDEFVPLDEQEWAPDPLNYDYGLSKNEVKRQENTTSVITESVVVVTPSATTTTTTTTTTEASNIKDLEDSFGGSSDTGVQATLPPPTQAPRTGFYYLLDWNSFFEIDDQKGKRVNLRLQPHVGDPKQFLSVTVP</sequence>
<proteinExistence type="predicted"/>
<evidence type="ECO:0000256" key="2">
    <source>
        <dbReference type="SAM" id="MobiDB-lite"/>
    </source>
</evidence>
<feature type="signal peptide" evidence="3">
    <location>
        <begin position="1"/>
        <end position="21"/>
    </location>
</feature>
<feature type="region of interest" description="Disordered" evidence="2">
    <location>
        <begin position="157"/>
        <end position="185"/>
    </location>
</feature>
<evidence type="ECO:0000313" key="4">
    <source>
        <dbReference type="EMBL" id="KAF2881326.1"/>
    </source>
</evidence>
<feature type="chain" id="PRO_5035422975" evidence="3">
    <location>
        <begin position="22"/>
        <end position="780"/>
    </location>
</feature>
<protein>
    <submittedName>
        <fullName evidence="4">Uncharacterized protein</fullName>
    </submittedName>
</protein>
<feature type="compositionally biased region" description="Basic and acidic residues" evidence="2">
    <location>
        <begin position="574"/>
        <end position="593"/>
    </location>
</feature>
<evidence type="ECO:0000313" key="5">
    <source>
        <dbReference type="Proteomes" id="UP000801492"/>
    </source>
</evidence>
<feature type="compositionally biased region" description="Basic residues" evidence="2">
    <location>
        <begin position="281"/>
        <end position="296"/>
    </location>
</feature>
<feature type="region of interest" description="Disordered" evidence="2">
    <location>
        <begin position="556"/>
        <end position="594"/>
    </location>
</feature>
<feature type="compositionally biased region" description="Basic residues" evidence="2">
    <location>
        <begin position="162"/>
        <end position="171"/>
    </location>
</feature>
<dbReference type="AlphaFoldDB" id="A0A8K0G090"/>
<feature type="region of interest" description="Disordered" evidence="2">
    <location>
        <begin position="268"/>
        <end position="306"/>
    </location>
</feature>
<organism evidence="4 5">
    <name type="scientific">Ignelater luminosus</name>
    <name type="common">Cucubano</name>
    <name type="synonym">Pyrophorus luminosus</name>
    <dbReference type="NCBI Taxonomy" id="2038154"/>
    <lineage>
        <taxon>Eukaryota</taxon>
        <taxon>Metazoa</taxon>
        <taxon>Ecdysozoa</taxon>
        <taxon>Arthropoda</taxon>
        <taxon>Hexapoda</taxon>
        <taxon>Insecta</taxon>
        <taxon>Pterygota</taxon>
        <taxon>Neoptera</taxon>
        <taxon>Endopterygota</taxon>
        <taxon>Coleoptera</taxon>
        <taxon>Polyphaga</taxon>
        <taxon>Elateriformia</taxon>
        <taxon>Elateroidea</taxon>
        <taxon>Elateridae</taxon>
        <taxon>Agrypninae</taxon>
        <taxon>Pyrophorini</taxon>
        <taxon>Ignelater</taxon>
    </lineage>
</organism>
<feature type="compositionally biased region" description="Polar residues" evidence="2">
    <location>
        <begin position="268"/>
        <end position="278"/>
    </location>
</feature>
<dbReference type="Proteomes" id="UP000801492">
    <property type="component" value="Unassembled WGS sequence"/>
</dbReference>
<keyword evidence="3" id="KW-0732">Signal</keyword>
<feature type="coiled-coil region" evidence="1">
    <location>
        <begin position="601"/>
        <end position="628"/>
    </location>
</feature>
<keyword evidence="5" id="KW-1185">Reference proteome</keyword>
<accession>A0A8K0G090</accession>
<reference evidence="4" key="1">
    <citation type="submission" date="2019-08" db="EMBL/GenBank/DDBJ databases">
        <title>The genome of the North American firefly Photinus pyralis.</title>
        <authorList>
            <consortium name="Photinus pyralis genome working group"/>
            <person name="Fallon T.R."/>
            <person name="Sander Lower S.E."/>
            <person name="Weng J.-K."/>
        </authorList>
    </citation>
    <scope>NUCLEOTIDE SEQUENCE</scope>
    <source>
        <strain evidence="4">TRF0915ILg1</strain>
        <tissue evidence="4">Whole body</tissue>
    </source>
</reference>
<keyword evidence="1" id="KW-0175">Coiled coil</keyword>
<gene>
    <name evidence="4" type="ORF">ILUMI_24842</name>
</gene>
<feature type="region of interest" description="Disordered" evidence="2">
    <location>
        <begin position="712"/>
        <end position="732"/>
    </location>
</feature>
<name>A0A8K0G090_IGNLU</name>
<comment type="caution">
    <text evidence="4">The sequence shown here is derived from an EMBL/GenBank/DDBJ whole genome shotgun (WGS) entry which is preliminary data.</text>
</comment>
<dbReference type="OrthoDB" id="8192746at2759"/>
<dbReference type="EMBL" id="VTPC01090754">
    <property type="protein sequence ID" value="KAF2881326.1"/>
    <property type="molecule type" value="Genomic_DNA"/>
</dbReference>